<feature type="domain" description="LXG" evidence="4">
    <location>
        <begin position="1"/>
        <end position="223"/>
    </location>
</feature>
<evidence type="ECO:0000256" key="3">
    <source>
        <dbReference type="SAM" id="MobiDB-lite"/>
    </source>
</evidence>
<proteinExistence type="inferred from homology"/>
<evidence type="ECO:0000256" key="2">
    <source>
        <dbReference type="SAM" id="Coils"/>
    </source>
</evidence>
<keyword evidence="2" id="KW-0175">Coiled coil</keyword>
<evidence type="ECO:0000313" key="5">
    <source>
        <dbReference type="EMBL" id="RSI23496.1"/>
    </source>
</evidence>
<dbReference type="PROSITE" id="PS51756">
    <property type="entry name" value="LXG"/>
    <property type="match status" value="1"/>
</dbReference>
<organism evidence="5 6">
    <name type="scientific">Streptococcus sanguinis</name>
    <dbReference type="NCBI Taxonomy" id="1305"/>
    <lineage>
        <taxon>Bacteria</taxon>
        <taxon>Bacillati</taxon>
        <taxon>Bacillota</taxon>
        <taxon>Bacilli</taxon>
        <taxon>Lactobacillales</taxon>
        <taxon>Streptococcaceae</taxon>
        <taxon>Streptococcus</taxon>
    </lineage>
</organism>
<protein>
    <submittedName>
        <fullName evidence="5">Ribonuclease</fullName>
        <ecNumber evidence="5">3.1.-.-</ecNumber>
    </submittedName>
</protein>
<keyword evidence="5" id="KW-0378">Hydrolase</keyword>
<evidence type="ECO:0000313" key="6">
    <source>
        <dbReference type="Proteomes" id="UP000280549"/>
    </source>
</evidence>
<dbReference type="AlphaFoldDB" id="A0ABD7JL75"/>
<reference evidence="5 6" key="1">
    <citation type="submission" date="2018-11" db="EMBL/GenBank/DDBJ databases">
        <title>Species Designations Belie Phenotypic and Genotypic Heterogeneity in Oral Streptococci.</title>
        <authorList>
            <person name="Velsko I."/>
        </authorList>
    </citation>
    <scope>NUCLEOTIDE SEQUENCE [LARGE SCALE GENOMIC DNA]</scope>
    <source>
        <strain evidence="5 6">BCC20</strain>
    </source>
</reference>
<dbReference type="EMBL" id="RJMR01000006">
    <property type="protein sequence ID" value="RSI23496.1"/>
    <property type="molecule type" value="Genomic_DNA"/>
</dbReference>
<gene>
    <name evidence="5" type="ORF">D8881_08685</name>
</gene>
<comment type="similarity">
    <text evidence="1">In the N-terminal section; belongs to the LXG family.</text>
</comment>
<evidence type="ECO:0000256" key="1">
    <source>
        <dbReference type="ARBA" id="ARBA00034117"/>
    </source>
</evidence>
<dbReference type="PANTHER" id="PTHR34976">
    <property type="entry name" value="RIBONUCLEASE YQCG-RELATED"/>
    <property type="match status" value="1"/>
</dbReference>
<accession>A0ABD7JL75</accession>
<dbReference type="PANTHER" id="PTHR34976:SF1">
    <property type="entry name" value="TOXIN BC_0920"/>
    <property type="match status" value="1"/>
</dbReference>
<feature type="compositionally biased region" description="Polar residues" evidence="3">
    <location>
        <begin position="544"/>
        <end position="565"/>
    </location>
</feature>
<feature type="region of interest" description="Disordered" evidence="3">
    <location>
        <begin position="540"/>
        <end position="565"/>
    </location>
</feature>
<feature type="coiled-coil region" evidence="2">
    <location>
        <begin position="96"/>
        <end position="123"/>
    </location>
</feature>
<evidence type="ECO:0000259" key="4">
    <source>
        <dbReference type="PROSITE" id="PS51756"/>
    </source>
</evidence>
<dbReference type="RefSeq" id="WP_260467846.1">
    <property type="nucleotide sequence ID" value="NZ_CP076612.1"/>
</dbReference>
<name>A0ABD7JL75_STRSA</name>
<comment type="caution">
    <text evidence="5">The sequence shown here is derived from an EMBL/GenBank/DDBJ whole genome shotgun (WGS) entry which is preliminary data.</text>
</comment>
<dbReference type="InterPro" id="IPR006829">
    <property type="entry name" value="LXG_dom"/>
</dbReference>
<dbReference type="InterPro" id="IPR051768">
    <property type="entry name" value="Bact_secretion_toxin"/>
</dbReference>
<dbReference type="GO" id="GO:0016787">
    <property type="term" value="F:hydrolase activity"/>
    <property type="evidence" value="ECO:0007669"/>
    <property type="project" value="UniProtKB-KW"/>
</dbReference>
<dbReference type="EC" id="3.1.-.-" evidence="5"/>
<dbReference type="Proteomes" id="UP000280549">
    <property type="component" value="Unassembled WGS sequence"/>
</dbReference>
<sequence length="657" mass="74722">MSIDMYLEAARTQAESLGRAVEQCLGQNLKLISVLSAFHNENELTGKAYDSAKNHVVETVIPIVQGVILYQEAIALACQNFVSSYTAEVDGKSWRQSELEEKIRFAEQQLAELERKSQLYSNNKGMSIVDFSASIAVAESARQVFQEILDNLLTFNESSPTIFAEAETYLAAASTGLSQAAQSWDASTQTYLPPRRDADLSWKGTINTGWTKRQERIEETKSQQSFVKYIDELSFSEMEERYGKLISEYESYLNTGYNFPQRADLTAEQINYIYSRYQYLRAGGGAIYIESESSKKMKANLLASDKEEVDGMSLVELADKYPEFLRGRISIEFDYIFMSDEEKAKKDYSYVRFNQLMNAEPIDWRDPDYAAKRNKYILETGKNPSTNEPATEAEIITAKNYGWVKAIPDTVAWTDMMVGSYVGYQVYNGKPIYGIDTNFAGELRNPIVGSQTVFGPQLPSKNWTPELPKVETKTIMGSQSVVPDAEMNTRVFTEKTVPDFVTRNDNNFYDTRNYKGNPKAYINEDGYLVSVNPEEDLPIHSQIRGGNSDRTPYISTTDPEFSTTPKNYGSDRIRIDSKQIQHDIETGKLKNVEVITHQEIVDHLQKRVDQAQVRYNKNPNDINTRRLNDAKKDLFNTKRDGEVLIKGSIPPEYFTFE</sequence>